<keyword evidence="2" id="KW-1185">Reference proteome</keyword>
<proteinExistence type="predicted"/>
<protein>
    <submittedName>
        <fullName evidence="1">Uncharacterized protein</fullName>
    </submittedName>
</protein>
<dbReference type="Proteomes" id="UP000826300">
    <property type="component" value="Chromosome"/>
</dbReference>
<dbReference type="EMBL" id="CP069370">
    <property type="protein sequence ID" value="QYZ70470.1"/>
    <property type="molecule type" value="Genomic_DNA"/>
</dbReference>
<evidence type="ECO:0000313" key="2">
    <source>
        <dbReference type="Proteomes" id="UP000826300"/>
    </source>
</evidence>
<dbReference type="AlphaFoldDB" id="A0A8G0ZXE7"/>
<evidence type="ECO:0000313" key="1">
    <source>
        <dbReference type="EMBL" id="QYZ70470.1"/>
    </source>
</evidence>
<accession>A0A8G0ZXE7</accession>
<gene>
    <name evidence="1" type="ORF">JO391_02795</name>
</gene>
<sequence>MSGKRAPWQEVLYAVITDALKRAPATPLDAEAKRECSEIMRARDDFLRPNRDFNIVCAFAGLDPEAARDRLRRRIAQADARSAWKAAKHGPSRAPTMVTACGETMPLSESARIAGISRSTIYQRIRVKGMDAEDALTAPT</sequence>
<dbReference type="RefSeq" id="WP_220662688.1">
    <property type="nucleotide sequence ID" value="NZ_CP069370.1"/>
</dbReference>
<reference evidence="1" key="1">
    <citation type="submission" date="2021-02" db="EMBL/GenBank/DDBJ databases">
        <title>Rhodobacter shimadae sp. nov., an aerobic anoxygenic phototrophic bacterium isolated from a hot spring.</title>
        <authorList>
            <person name="Muramatsu S."/>
            <person name="Haruta S."/>
            <person name="Hirose S."/>
            <person name="Hanada S."/>
        </authorList>
    </citation>
    <scope>NUCLEOTIDE SEQUENCE</scope>
    <source>
        <strain evidence="1">N10</strain>
    </source>
</reference>
<dbReference type="KEGG" id="nsm:JO391_02795"/>
<name>A0A8G0ZXE7_9RHOB</name>
<organism evidence="1 2">
    <name type="scientific">Neotabrizicola shimadae</name>
    <dbReference type="NCBI Taxonomy" id="2807096"/>
    <lineage>
        <taxon>Bacteria</taxon>
        <taxon>Pseudomonadati</taxon>
        <taxon>Pseudomonadota</taxon>
        <taxon>Alphaproteobacteria</taxon>
        <taxon>Rhodobacterales</taxon>
        <taxon>Paracoccaceae</taxon>
        <taxon>Neotabrizicola</taxon>
    </lineage>
</organism>